<dbReference type="Pfam" id="PF00106">
    <property type="entry name" value="adh_short"/>
    <property type="match status" value="1"/>
</dbReference>
<evidence type="ECO:0000256" key="1">
    <source>
        <dbReference type="ARBA" id="ARBA00006484"/>
    </source>
</evidence>
<dbReference type="Gene3D" id="3.40.50.720">
    <property type="entry name" value="NAD(P)-binding Rossmann-like Domain"/>
    <property type="match status" value="1"/>
</dbReference>
<dbReference type="GO" id="GO:0016616">
    <property type="term" value="F:oxidoreductase activity, acting on the CH-OH group of donors, NAD or NADP as acceptor"/>
    <property type="evidence" value="ECO:0007669"/>
    <property type="project" value="TreeGrafter"/>
</dbReference>
<dbReference type="AlphaFoldDB" id="A0A9P0HCS1"/>
<proteinExistence type="inferred from homology"/>
<evidence type="ECO:0000256" key="2">
    <source>
        <dbReference type="ARBA" id="ARBA00023002"/>
    </source>
</evidence>
<dbReference type="InterPro" id="IPR036291">
    <property type="entry name" value="NAD(P)-bd_dom_sf"/>
</dbReference>
<dbReference type="SUPFAM" id="SSF51735">
    <property type="entry name" value="NAD(P)-binding Rossmann-fold domains"/>
    <property type="match status" value="1"/>
</dbReference>
<sequence>MKLLQRFNHPTSQICRTGSRNFSKTTKLYAAVPDNCKQPMKKSSKVHLEAKKSCQSFLECGPCSKFKYMDIVCKIALVTGGGSSIGFAIANELLCQNAHKVLIAHPNVEIGIKAVEALENVYGKDKACYIPLDFQKSEEFEEIFKIMHGKFGGIDILVNNTWPLNDYKWEHDVDANLKNIMRGTLAAMKWMPKERKSMKGGIVVNVASTGGLDSESMAPIWTGTKHGVVGLSKALGFHEHFLSNGVRVVCLCPGKDNPNDPLELKAPDQVKQYNQGVVRQPPGKVGSAVTYLIRYAPSGSVWVVENSTLFKTKIPDRKTFSKIVDLL</sequence>
<dbReference type="PANTHER" id="PTHR44229:SF8">
    <property type="entry name" value="ALCOHOL DEHYDROGENASE-RELATED"/>
    <property type="match status" value="1"/>
</dbReference>
<comment type="similarity">
    <text evidence="1">Belongs to the short-chain dehydrogenases/reductases (SDR) family.</text>
</comment>
<dbReference type="PANTHER" id="PTHR44229">
    <property type="entry name" value="15-HYDROXYPROSTAGLANDIN DEHYDROGENASE [NAD(+)]"/>
    <property type="match status" value="1"/>
</dbReference>
<dbReference type="GO" id="GO:0005737">
    <property type="term" value="C:cytoplasm"/>
    <property type="evidence" value="ECO:0007669"/>
    <property type="project" value="TreeGrafter"/>
</dbReference>
<dbReference type="OrthoDB" id="417891at2759"/>
<keyword evidence="2" id="KW-0560">Oxidoreductase</keyword>
<dbReference type="PRINTS" id="PR00081">
    <property type="entry name" value="GDHRDH"/>
</dbReference>
<accession>A0A9P0HCS1</accession>
<gene>
    <name evidence="3" type="ORF">NEZAVI_LOCUS8922</name>
</gene>
<dbReference type="InterPro" id="IPR002347">
    <property type="entry name" value="SDR_fam"/>
</dbReference>
<evidence type="ECO:0000313" key="4">
    <source>
        <dbReference type="Proteomes" id="UP001152798"/>
    </source>
</evidence>
<dbReference type="EMBL" id="OV725080">
    <property type="protein sequence ID" value="CAH1399484.1"/>
    <property type="molecule type" value="Genomic_DNA"/>
</dbReference>
<protein>
    <submittedName>
        <fullName evidence="3">Uncharacterized protein</fullName>
    </submittedName>
</protein>
<reference evidence="3" key="1">
    <citation type="submission" date="2022-01" db="EMBL/GenBank/DDBJ databases">
        <authorList>
            <person name="King R."/>
        </authorList>
    </citation>
    <scope>NUCLEOTIDE SEQUENCE</scope>
</reference>
<organism evidence="3 4">
    <name type="scientific">Nezara viridula</name>
    <name type="common">Southern green stink bug</name>
    <name type="synonym">Cimex viridulus</name>
    <dbReference type="NCBI Taxonomy" id="85310"/>
    <lineage>
        <taxon>Eukaryota</taxon>
        <taxon>Metazoa</taxon>
        <taxon>Ecdysozoa</taxon>
        <taxon>Arthropoda</taxon>
        <taxon>Hexapoda</taxon>
        <taxon>Insecta</taxon>
        <taxon>Pterygota</taxon>
        <taxon>Neoptera</taxon>
        <taxon>Paraneoptera</taxon>
        <taxon>Hemiptera</taxon>
        <taxon>Heteroptera</taxon>
        <taxon>Panheteroptera</taxon>
        <taxon>Pentatomomorpha</taxon>
        <taxon>Pentatomoidea</taxon>
        <taxon>Pentatomidae</taxon>
        <taxon>Pentatominae</taxon>
        <taxon>Nezara</taxon>
    </lineage>
</organism>
<name>A0A9P0HCS1_NEZVI</name>
<keyword evidence="4" id="KW-1185">Reference proteome</keyword>
<dbReference type="Proteomes" id="UP001152798">
    <property type="component" value="Chromosome 4"/>
</dbReference>
<evidence type="ECO:0000313" key="3">
    <source>
        <dbReference type="EMBL" id="CAH1399484.1"/>
    </source>
</evidence>